<dbReference type="SUPFAM" id="SSF55920">
    <property type="entry name" value="Creatinase/aminopeptidase"/>
    <property type="match status" value="1"/>
</dbReference>
<feature type="domain" description="Creatinase N-terminal" evidence="3">
    <location>
        <begin position="51"/>
        <end position="178"/>
    </location>
</feature>
<evidence type="ECO:0000313" key="5">
    <source>
        <dbReference type="Proteomes" id="UP000241818"/>
    </source>
</evidence>
<dbReference type="InterPro" id="IPR029149">
    <property type="entry name" value="Creatin/AminoP/Spt16_N"/>
</dbReference>
<feature type="domain" description="Peptidase M24" evidence="2">
    <location>
        <begin position="193"/>
        <end position="402"/>
    </location>
</feature>
<dbReference type="PANTHER" id="PTHR46112">
    <property type="entry name" value="AMINOPEPTIDASE"/>
    <property type="match status" value="1"/>
</dbReference>
<evidence type="ECO:0000256" key="1">
    <source>
        <dbReference type="ARBA" id="ARBA00020658"/>
    </source>
</evidence>
<dbReference type="Gene3D" id="3.90.230.10">
    <property type="entry name" value="Creatinase/methionine aminopeptidase superfamily"/>
    <property type="match status" value="1"/>
</dbReference>
<keyword evidence="5" id="KW-1185">Reference proteome</keyword>
<dbReference type="InParanoid" id="A0A2T3AQB6"/>
<dbReference type="GeneID" id="36574098"/>
<dbReference type="OrthoDB" id="9995434at2759"/>
<dbReference type="InterPro" id="IPR000587">
    <property type="entry name" value="Creatinase_N"/>
</dbReference>
<gene>
    <name evidence="4" type="ORF">M430DRAFT_31199</name>
</gene>
<sequence>MSTTLTETTTATANGPTNIHHLNGSSNSFIEYGSTYTHAEDLIPASEYQERIAKVRDALPKAGLTGLIGFGDCWRGSNVCYFTEFRPLDGVSDIANAIFFLGVDSDPALFVSKQCVNYASECTTFPVYSFDELHKRLSAFAANHTGTLGLAGHAYIPWDLMKRVEAAVGNLKIEPTKLLAEIKAIKSDREVALILKASALTDAAMVAIRETLKDGKPHTERELALIGDRAMLAGGADRTAFDAMVQAGPRSGFNLARPTDRVVQPGDLVMTDIGARYRGYVADGGRGFTYGEASKEKKAIVQAAARAVEAGLKTARPGITCSDLNAVIQQSLVESGYEEYSSEARGHGTGHGTGMDCEEEQPWIGPGNQTVLKPNMVFTLKATITVPNVGGLRTERIVQITETGVKALDVFPMELYW</sequence>
<dbReference type="PANTHER" id="PTHR46112:SF2">
    <property type="entry name" value="XAA-PRO AMINOPEPTIDASE P-RELATED"/>
    <property type="match status" value="1"/>
</dbReference>
<accession>A0A2T3AQB6</accession>
<dbReference type="Gene3D" id="3.40.350.10">
    <property type="entry name" value="Creatinase/prolidase N-terminal domain"/>
    <property type="match status" value="1"/>
</dbReference>
<dbReference type="RefSeq" id="XP_024716859.1">
    <property type="nucleotide sequence ID" value="XM_024866017.1"/>
</dbReference>
<dbReference type="Pfam" id="PF00557">
    <property type="entry name" value="Peptidase_M24"/>
    <property type="match status" value="1"/>
</dbReference>
<dbReference type="EMBL" id="KZ679018">
    <property type="protein sequence ID" value="PSS08461.1"/>
    <property type="molecule type" value="Genomic_DNA"/>
</dbReference>
<dbReference type="InterPro" id="IPR050659">
    <property type="entry name" value="Peptidase_M24B"/>
</dbReference>
<dbReference type="Pfam" id="PF01321">
    <property type="entry name" value="Creatinase_N"/>
    <property type="match status" value="1"/>
</dbReference>
<dbReference type="InterPro" id="IPR000994">
    <property type="entry name" value="Pept_M24"/>
</dbReference>
<evidence type="ECO:0000313" key="4">
    <source>
        <dbReference type="EMBL" id="PSS08461.1"/>
    </source>
</evidence>
<proteinExistence type="predicted"/>
<dbReference type="STRING" id="857342.A0A2T3AQB6"/>
<organism evidence="4 5">
    <name type="scientific">Amorphotheca resinae ATCC 22711</name>
    <dbReference type="NCBI Taxonomy" id="857342"/>
    <lineage>
        <taxon>Eukaryota</taxon>
        <taxon>Fungi</taxon>
        <taxon>Dikarya</taxon>
        <taxon>Ascomycota</taxon>
        <taxon>Pezizomycotina</taxon>
        <taxon>Leotiomycetes</taxon>
        <taxon>Helotiales</taxon>
        <taxon>Amorphothecaceae</taxon>
        <taxon>Amorphotheca</taxon>
    </lineage>
</organism>
<evidence type="ECO:0000259" key="2">
    <source>
        <dbReference type="Pfam" id="PF00557"/>
    </source>
</evidence>
<reference evidence="4 5" key="1">
    <citation type="journal article" date="2018" name="New Phytol.">
        <title>Comparative genomics and transcriptomics depict ericoid mycorrhizal fungi as versatile saprotrophs and plant mutualists.</title>
        <authorList>
            <person name="Martino E."/>
            <person name="Morin E."/>
            <person name="Grelet G.A."/>
            <person name="Kuo A."/>
            <person name="Kohler A."/>
            <person name="Daghino S."/>
            <person name="Barry K.W."/>
            <person name="Cichocki N."/>
            <person name="Clum A."/>
            <person name="Dockter R.B."/>
            <person name="Hainaut M."/>
            <person name="Kuo R.C."/>
            <person name="LaButti K."/>
            <person name="Lindahl B.D."/>
            <person name="Lindquist E.A."/>
            <person name="Lipzen A."/>
            <person name="Khouja H.R."/>
            <person name="Magnuson J."/>
            <person name="Murat C."/>
            <person name="Ohm R.A."/>
            <person name="Singer S.W."/>
            <person name="Spatafora J.W."/>
            <person name="Wang M."/>
            <person name="Veneault-Fourrey C."/>
            <person name="Henrissat B."/>
            <person name="Grigoriev I.V."/>
            <person name="Martin F.M."/>
            <person name="Perotto S."/>
        </authorList>
    </citation>
    <scope>NUCLEOTIDE SEQUENCE [LARGE SCALE GENOMIC DNA]</scope>
    <source>
        <strain evidence="4 5">ATCC 22711</strain>
    </source>
</reference>
<dbReference type="SUPFAM" id="SSF53092">
    <property type="entry name" value="Creatinase/prolidase N-terminal domain"/>
    <property type="match status" value="1"/>
</dbReference>
<dbReference type="Proteomes" id="UP000241818">
    <property type="component" value="Unassembled WGS sequence"/>
</dbReference>
<protein>
    <recommendedName>
        <fullName evidence="1">Probable Xaa-Pro aminopeptidase P</fullName>
    </recommendedName>
</protein>
<dbReference type="AlphaFoldDB" id="A0A2T3AQB6"/>
<name>A0A2T3AQB6_AMORE</name>
<dbReference type="InterPro" id="IPR036005">
    <property type="entry name" value="Creatinase/aminopeptidase-like"/>
</dbReference>
<evidence type="ECO:0000259" key="3">
    <source>
        <dbReference type="Pfam" id="PF01321"/>
    </source>
</evidence>